<feature type="transmembrane region" description="Helical" evidence="1">
    <location>
        <begin position="134"/>
        <end position="158"/>
    </location>
</feature>
<dbReference type="EMBL" id="JAADZU010000002">
    <property type="protein sequence ID" value="NDK88147.1"/>
    <property type="molecule type" value="Genomic_DNA"/>
</dbReference>
<protein>
    <submittedName>
        <fullName evidence="2">DUF456 domain-containing protein</fullName>
    </submittedName>
</protein>
<sequence length="159" mass="16284">MPLYGDIIVGVVILIGLLGIVIPVIPGTLLVVVAILVWAAIVGGWAWAVLGVAVALIAITETVKYLVAGRVLRSDGIPNRTVVVGAVVGIVGFFVIPVVGLFLGFIVGAMLAELVRTRSTTQAWRGTVSASRAAAYTIGIELFGGLLAAGIWLGGAIVL</sequence>
<evidence type="ECO:0000313" key="2">
    <source>
        <dbReference type="EMBL" id="NDK88147.1"/>
    </source>
</evidence>
<accession>A0A7K3LKT1</accession>
<keyword evidence="3" id="KW-1185">Reference proteome</keyword>
<dbReference type="AlphaFoldDB" id="A0A7K3LKT1"/>
<comment type="caution">
    <text evidence="2">The sequence shown here is derived from an EMBL/GenBank/DDBJ whole genome shotgun (WGS) entry which is preliminary data.</text>
</comment>
<keyword evidence="1" id="KW-1133">Transmembrane helix</keyword>
<keyword evidence="1" id="KW-0472">Membrane</keyword>
<organism evidence="2 3">
    <name type="scientific">Gordonia desulfuricans</name>
    <dbReference type="NCBI Taxonomy" id="89051"/>
    <lineage>
        <taxon>Bacteria</taxon>
        <taxon>Bacillati</taxon>
        <taxon>Actinomycetota</taxon>
        <taxon>Actinomycetes</taxon>
        <taxon>Mycobacteriales</taxon>
        <taxon>Gordoniaceae</taxon>
        <taxon>Gordonia</taxon>
    </lineage>
</organism>
<gene>
    <name evidence="2" type="ORF">GYA93_00905</name>
</gene>
<name>A0A7K3LKT1_9ACTN</name>
<feature type="transmembrane region" description="Helical" evidence="1">
    <location>
        <begin position="7"/>
        <end position="25"/>
    </location>
</feature>
<evidence type="ECO:0000313" key="3">
    <source>
        <dbReference type="Proteomes" id="UP000466307"/>
    </source>
</evidence>
<keyword evidence="1" id="KW-0812">Transmembrane</keyword>
<dbReference type="Proteomes" id="UP000466307">
    <property type="component" value="Unassembled WGS sequence"/>
</dbReference>
<dbReference type="RefSeq" id="WP_162128727.1">
    <property type="nucleotide sequence ID" value="NZ_JAADZU010000002.1"/>
</dbReference>
<reference evidence="2 3" key="1">
    <citation type="submission" date="2020-01" db="EMBL/GenBank/DDBJ databases">
        <title>Investigation of new actinobacteria for the biodesulphurisation of diesel fuel.</title>
        <authorList>
            <person name="Athi Narayanan S.M."/>
        </authorList>
    </citation>
    <scope>NUCLEOTIDE SEQUENCE [LARGE SCALE GENOMIC DNA]</scope>
    <source>
        <strain evidence="2 3">213E</strain>
    </source>
</reference>
<feature type="transmembrane region" description="Helical" evidence="1">
    <location>
        <begin position="31"/>
        <end position="60"/>
    </location>
</feature>
<proteinExistence type="predicted"/>
<feature type="transmembrane region" description="Helical" evidence="1">
    <location>
        <begin position="81"/>
        <end position="114"/>
    </location>
</feature>
<dbReference type="Pfam" id="PF04306">
    <property type="entry name" value="DUF456"/>
    <property type="match status" value="1"/>
</dbReference>
<evidence type="ECO:0000256" key="1">
    <source>
        <dbReference type="SAM" id="Phobius"/>
    </source>
</evidence>
<dbReference type="InterPro" id="IPR007403">
    <property type="entry name" value="DUF456"/>
</dbReference>